<dbReference type="EMBL" id="KV454480">
    <property type="protein sequence ID" value="ODV60937.1"/>
    <property type="molecule type" value="Genomic_DNA"/>
</dbReference>
<dbReference type="AlphaFoldDB" id="A0A1D2VHH7"/>
<dbReference type="Pfam" id="PF02817">
    <property type="entry name" value="E3_binding"/>
    <property type="match status" value="1"/>
</dbReference>
<dbReference type="InterPro" id="IPR036625">
    <property type="entry name" value="E3-bd_dom_sf"/>
</dbReference>
<dbReference type="PANTHER" id="PTHR23151">
    <property type="entry name" value="DIHYDROLIPOAMIDE ACETYL/SUCCINYL-TRANSFERASE-RELATED"/>
    <property type="match status" value="1"/>
</dbReference>
<evidence type="ECO:0000313" key="12">
    <source>
        <dbReference type="EMBL" id="ODV60937.1"/>
    </source>
</evidence>
<dbReference type="InterPro" id="IPR045257">
    <property type="entry name" value="E2/Pdx1"/>
</dbReference>
<proteinExistence type="inferred from homology"/>
<dbReference type="FunFam" id="4.10.320.10:FF:000017">
    <property type="entry name" value="Pyruvate dehydrogenase complex protein X component, mitochondrial"/>
    <property type="match status" value="1"/>
</dbReference>
<dbReference type="InterPro" id="IPR000089">
    <property type="entry name" value="Biotin_lipoyl"/>
</dbReference>
<dbReference type="SUPFAM" id="SSF47005">
    <property type="entry name" value="Peripheral subunit-binding domain of 2-oxo acid dehydrogenase complex"/>
    <property type="match status" value="1"/>
</dbReference>
<evidence type="ECO:0000256" key="9">
    <source>
        <dbReference type="SAM" id="MobiDB-lite"/>
    </source>
</evidence>
<dbReference type="FunFam" id="2.40.50.100:FF:000010">
    <property type="entry name" value="Acetyltransferase component of pyruvate dehydrogenase complex"/>
    <property type="match status" value="1"/>
</dbReference>
<keyword evidence="13" id="KW-1185">Reference proteome</keyword>
<dbReference type="CDD" id="cd06849">
    <property type="entry name" value="lipoyl_domain"/>
    <property type="match status" value="1"/>
</dbReference>
<evidence type="ECO:0000256" key="5">
    <source>
        <dbReference type="ARBA" id="ARBA00023128"/>
    </source>
</evidence>
<comment type="similarity">
    <text evidence="2">Belongs to the 2-oxoacid dehydrogenase family.</text>
</comment>
<dbReference type="OrthoDB" id="202158at2759"/>
<reference evidence="13" key="1">
    <citation type="submission" date="2016-05" db="EMBL/GenBank/DDBJ databases">
        <title>Comparative genomics of biotechnologically important yeasts.</title>
        <authorList>
            <consortium name="DOE Joint Genome Institute"/>
            <person name="Riley R."/>
            <person name="Haridas S."/>
            <person name="Wolfe K.H."/>
            <person name="Lopes M.R."/>
            <person name="Hittinger C.T."/>
            <person name="Goker M."/>
            <person name="Salamov A."/>
            <person name="Wisecaver J."/>
            <person name="Long T.M."/>
            <person name="Aerts A.L."/>
            <person name="Barry K."/>
            <person name="Choi C."/>
            <person name="Clum A."/>
            <person name="Coughlan A.Y."/>
            <person name="Deshpande S."/>
            <person name="Douglass A.P."/>
            <person name="Hanson S.J."/>
            <person name="Klenk H.-P."/>
            <person name="Labutti K."/>
            <person name="Lapidus A."/>
            <person name="Lindquist E."/>
            <person name="Lipzen A."/>
            <person name="Meier-Kolthoff J.P."/>
            <person name="Ohm R.A."/>
            <person name="Otillar R.P."/>
            <person name="Pangilinan J."/>
            <person name="Peng Y."/>
            <person name="Rokas A."/>
            <person name="Rosa C.A."/>
            <person name="Scheuner C."/>
            <person name="Sibirny A.A."/>
            <person name="Slot J.C."/>
            <person name="Stielow J.B."/>
            <person name="Sun H."/>
            <person name="Kurtzman C.P."/>
            <person name="Blackwell M."/>
            <person name="Grigoriev I.V."/>
            <person name="Jeffries T.W."/>
        </authorList>
    </citation>
    <scope>NUCLEOTIDE SEQUENCE [LARGE SCALE GENOMIC DNA]</scope>
    <source>
        <strain evidence="13">DSM 1968</strain>
    </source>
</reference>
<feature type="compositionally biased region" description="Basic and acidic residues" evidence="9">
    <location>
        <begin position="111"/>
        <end position="120"/>
    </location>
</feature>
<dbReference type="Gene3D" id="4.10.320.10">
    <property type="entry name" value="E3-binding domain"/>
    <property type="match status" value="1"/>
</dbReference>
<name>A0A1D2VHH7_9ASCO</name>
<dbReference type="PROSITE" id="PS51826">
    <property type="entry name" value="PSBD"/>
    <property type="match status" value="1"/>
</dbReference>
<comment type="function">
    <text evidence="6">Required for anchoring dihydrolipoamide dehydrogenase (E3) to the dihydrolipoamide transacetylase (E2) core of the pyruvate dehydrogenase complexes of eukaryotes. This specific binding is essential for a functional PDH complex.</text>
</comment>
<evidence type="ECO:0000256" key="8">
    <source>
        <dbReference type="ARBA" id="ARBA00083110"/>
    </source>
</evidence>
<dbReference type="STRING" id="1344418.A0A1D2VHH7"/>
<dbReference type="RefSeq" id="XP_020047244.1">
    <property type="nucleotide sequence ID" value="XM_020190541.1"/>
</dbReference>
<dbReference type="PROSITE" id="PS50968">
    <property type="entry name" value="BIOTINYL_LIPOYL"/>
    <property type="match status" value="1"/>
</dbReference>
<evidence type="ECO:0000256" key="4">
    <source>
        <dbReference type="ARBA" id="ARBA00022946"/>
    </source>
</evidence>
<evidence type="ECO:0000313" key="13">
    <source>
        <dbReference type="Proteomes" id="UP000095038"/>
    </source>
</evidence>
<sequence length="386" mass="42016">FAFPAMSPTMDIGGLVDWKVKEGQAYQSGQVLLEVETDKAQIDVEAQDDGILAKILVPAGTKDIPVGKTIAWIAEPDDDLSTLKIPESEPGPESASKALTKSNQKASSSADKSEKMDSKSTSETPNQSIDSNSISTSNTANSNQTFFPSVSNLLSENNISRDDALAKIKASGPNGRILKGDVLVYLGKASKDSLNKLNEYIHKHDHLDLSNIVATPIKLTSADSKDSQSTAPAPVSKPKPQPIILSQTYNLSTLIELQKQSIGKVKPFTISEYINEASKKSESLAYQKHAINSDYYDELFEDLVTPSNIERFQIKNLKINYSAISNSNSTSKPSIFDLLTQNSNSSNYSAQPTVEVELLLNDKVGDAKEKANIYLQKLGEFLQPEL</sequence>
<feature type="domain" description="Lipoyl-binding" evidence="10">
    <location>
        <begin position="1"/>
        <end position="77"/>
    </location>
</feature>
<dbReference type="GO" id="GO:0005198">
    <property type="term" value="F:structural molecule activity"/>
    <property type="evidence" value="ECO:0007669"/>
    <property type="project" value="EnsemblFungi"/>
</dbReference>
<evidence type="ECO:0000259" key="11">
    <source>
        <dbReference type="PROSITE" id="PS51826"/>
    </source>
</evidence>
<evidence type="ECO:0000259" key="10">
    <source>
        <dbReference type="PROSITE" id="PS50968"/>
    </source>
</evidence>
<dbReference type="InterPro" id="IPR011053">
    <property type="entry name" value="Single_hybrid_motif"/>
</dbReference>
<evidence type="ECO:0000256" key="7">
    <source>
        <dbReference type="ARBA" id="ARBA00065810"/>
    </source>
</evidence>
<dbReference type="PANTHER" id="PTHR23151:SF82">
    <property type="entry name" value="PYRUVATE DEHYDROGENASE COMPLEX PROTEIN X COMPONENT, MITOCHONDRIAL"/>
    <property type="match status" value="1"/>
</dbReference>
<evidence type="ECO:0000256" key="2">
    <source>
        <dbReference type="ARBA" id="ARBA00007317"/>
    </source>
</evidence>
<protein>
    <recommendedName>
        <fullName evidence="8">Dihydrolipoamide dehydrogenase-binding protein of pyruvate dehydrogenase complex</fullName>
    </recommendedName>
</protein>
<comment type="subunit">
    <text evidence="7">Eukaryotic pyruvate dehydrogenase (PDH) complexes are organized as a core consisting of the oligomeric dihydrolipoamide acetyl-transferase (E2), around which are arranged multiple copies of pyruvate dehydrogenase (E1), dihydrolipoamide dehydrogenase (E3) and protein X (E3BP) bound by non-covalent bonds.</text>
</comment>
<accession>A0A1D2VHH7</accession>
<dbReference type="SUPFAM" id="SSF51230">
    <property type="entry name" value="Single hybrid motif"/>
    <property type="match status" value="1"/>
</dbReference>
<feature type="non-terminal residue" evidence="12">
    <location>
        <position position="1"/>
    </location>
</feature>
<comment type="subcellular location">
    <subcellularLocation>
        <location evidence="1">Mitochondrion matrix</location>
    </subcellularLocation>
</comment>
<evidence type="ECO:0000256" key="1">
    <source>
        <dbReference type="ARBA" id="ARBA00004305"/>
    </source>
</evidence>
<dbReference type="GeneID" id="30964177"/>
<gene>
    <name evidence="12" type="ORF">ASCRUDRAFT_34697</name>
</gene>
<keyword evidence="3" id="KW-0450">Lipoyl</keyword>
<organism evidence="12 13">
    <name type="scientific">Ascoidea rubescens DSM 1968</name>
    <dbReference type="NCBI Taxonomy" id="1344418"/>
    <lineage>
        <taxon>Eukaryota</taxon>
        <taxon>Fungi</taxon>
        <taxon>Dikarya</taxon>
        <taxon>Ascomycota</taxon>
        <taxon>Saccharomycotina</taxon>
        <taxon>Saccharomycetes</taxon>
        <taxon>Ascoideaceae</taxon>
        <taxon>Ascoidea</taxon>
    </lineage>
</organism>
<dbReference type="Pfam" id="PF00364">
    <property type="entry name" value="Biotin_lipoyl"/>
    <property type="match status" value="1"/>
</dbReference>
<dbReference type="GO" id="GO:0005759">
    <property type="term" value="C:mitochondrial matrix"/>
    <property type="evidence" value="ECO:0007669"/>
    <property type="project" value="UniProtKB-SubCell"/>
</dbReference>
<feature type="compositionally biased region" description="Low complexity" evidence="9">
    <location>
        <begin position="126"/>
        <end position="141"/>
    </location>
</feature>
<dbReference type="FunCoup" id="A0A1D2VHH7">
    <property type="interactions" value="115"/>
</dbReference>
<dbReference type="Gene3D" id="2.40.50.100">
    <property type="match status" value="1"/>
</dbReference>
<evidence type="ECO:0000256" key="3">
    <source>
        <dbReference type="ARBA" id="ARBA00022823"/>
    </source>
</evidence>
<evidence type="ECO:0000256" key="6">
    <source>
        <dbReference type="ARBA" id="ARBA00059875"/>
    </source>
</evidence>
<dbReference type="GO" id="GO:0006086">
    <property type="term" value="P:pyruvate decarboxylation to acetyl-CoA"/>
    <property type="evidence" value="ECO:0007669"/>
    <property type="project" value="EnsemblFungi"/>
</dbReference>
<feature type="region of interest" description="Disordered" evidence="9">
    <location>
        <begin position="81"/>
        <end position="141"/>
    </location>
</feature>
<dbReference type="Proteomes" id="UP000095038">
    <property type="component" value="Unassembled WGS sequence"/>
</dbReference>
<keyword evidence="5" id="KW-0496">Mitochondrion</keyword>
<dbReference type="GO" id="GO:0004742">
    <property type="term" value="F:dihydrolipoyllysine-residue acetyltransferase activity"/>
    <property type="evidence" value="ECO:0007669"/>
    <property type="project" value="TreeGrafter"/>
</dbReference>
<feature type="compositionally biased region" description="Polar residues" evidence="9">
    <location>
        <begin position="97"/>
        <end position="110"/>
    </location>
</feature>
<dbReference type="InParanoid" id="A0A1D2VHH7"/>
<dbReference type="GO" id="GO:0045254">
    <property type="term" value="C:pyruvate dehydrogenase complex"/>
    <property type="evidence" value="ECO:0007669"/>
    <property type="project" value="EnsemblFungi"/>
</dbReference>
<feature type="domain" description="Peripheral subunit-binding (PSBD)" evidence="11">
    <location>
        <begin position="145"/>
        <end position="186"/>
    </location>
</feature>
<dbReference type="InterPro" id="IPR004167">
    <property type="entry name" value="PSBD"/>
</dbReference>
<keyword evidence="4" id="KW-0809">Transit peptide</keyword>